<organism evidence="2 3">
    <name type="scientific">Takifugu flavidus</name>
    <name type="common">sansaifugu</name>
    <dbReference type="NCBI Taxonomy" id="433684"/>
    <lineage>
        <taxon>Eukaryota</taxon>
        <taxon>Metazoa</taxon>
        <taxon>Chordata</taxon>
        <taxon>Craniata</taxon>
        <taxon>Vertebrata</taxon>
        <taxon>Euteleostomi</taxon>
        <taxon>Actinopterygii</taxon>
        <taxon>Neopterygii</taxon>
        <taxon>Teleostei</taxon>
        <taxon>Neoteleostei</taxon>
        <taxon>Acanthomorphata</taxon>
        <taxon>Eupercaria</taxon>
        <taxon>Tetraodontiformes</taxon>
        <taxon>Tetradontoidea</taxon>
        <taxon>Tetraodontidae</taxon>
        <taxon>Takifugu</taxon>
    </lineage>
</organism>
<protein>
    <recommendedName>
        <fullName evidence="1">Death domain-containing protein</fullName>
    </recommendedName>
</protein>
<dbReference type="AlphaFoldDB" id="A0A5C6PFM9"/>
<sequence>MYTEKVVKARKAFSSSLEGSGFVVPSSSQCVDGTYKHDGRDCCLCAAGLYLMEHCTETLQYGKCETCKDDTYSSEPTSQMSCEPCRSCSQPNGNGAVKSVLNFVVIIFRFFSEVELYPHLPDIADIIGWKDMKDIAIASGITQVTIESVQLNHQNDHEEQTQELLNRFREKHGQEAAKKLIELLKTKGKNNKAVRVESLLRRAAGNVV</sequence>
<name>A0A5C6PFM9_9TELE</name>
<comment type="caution">
    <text evidence="2">The sequence shown here is derived from an EMBL/GenBank/DDBJ whole genome shotgun (WGS) entry which is preliminary data.</text>
</comment>
<dbReference type="GO" id="GO:0097049">
    <property type="term" value="P:motor neuron apoptotic process"/>
    <property type="evidence" value="ECO:0007669"/>
    <property type="project" value="TreeGrafter"/>
</dbReference>
<feature type="domain" description="Death" evidence="1">
    <location>
        <begin position="131"/>
        <end position="200"/>
    </location>
</feature>
<dbReference type="GO" id="GO:0006924">
    <property type="term" value="P:activation-induced cell death of T cells"/>
    <property type="evidence" value="ECO:0007669"/>
    <property type="project" value="TreeGrafter"/>
</dbReference>
<gene>
    <name evidence="2" type="ORF">D4764_11G0007150</name>
</gene>
<dbReference type="GO" id="GO:0097527">
    <property type="term" value="P:necroptotic signaling pathway"/>
    <property type="evidence" value="ECO:0007669"/>
    <property type="project" value="TreeGrafter"/>
</dbReference>
<dbReference type="Proteomes" id="UP000324091">
    <property type="component" value="Chromosome 11"/>
</dbReference>
<proteinExistence type="predicted"/>
<dbReference type="GO" id="GO:0005031">
    <property type="term" value="F:tumor necrosis factor receptor activity"/>
    <property type="evidence" value="ECO:0007669"/>
    <property type="project" value="TreeGrafter"/>
</dbReference>
<reference evidence="2 3" key="1">
    <citation type="submission" date="2019-04" db="EMBL/GenBank/DDBJ databases">
        <title>Chromosome genome assembly for Takifugu flavidus.</title>
        <authorList>
            <person name="Xiao S."/>
        </authorList>
    </citation>
    <scope>NUCLEOTIDE SEQUENCE [LARGE SCALE GENOMIC DNA]</scope>
    <source>
        <strain evidence="2">HTHZ2018</strain>
        <tissue evidence="2">Muscle</tissue>
    </source>
</reference>
<dbReference type="EMBL" id="RHFK02000003">
    <property type="protein sequence ID" value="TWW78594.1"/>
    <property type="molecule type" value="Genomic_DNA"/>
</dbReference>
<evidence type="ECO:0000259" key="1">
    <source>
        <dbReference type="PROSITE" id="PS50017"/>
    </source>
</evidence>
<evidence type="ECO:0000313" key="2">
    <source>
        <dbReference type="EMBL" id="TWW78594.1"/>
    </source>
</evidence>
<dbReference type="Gene3D" id="1.10.533.10">
    <property type="entry name" value="Death Domain, Fas"/>
    <property type="match status" value="1"/>
</dbReference>
<dbReference type="Pfam" id="PF00531">
    <property type="entry name" value="Death"/>
    <property type="match status" value="1"/>
</dbReference>
<dbReference type="InterPro" id="IPR011029">
    <property type="entry name" value="DEATH-like_dom_sf"/>
</dbReference>
<dbReference type="GO" id="GO:0045121">
    <property type="term" value="C:membrane raft"/>
    <property type="evidence" value="ECO:0007669"/>
    <property type="project" value="TreeGrafter"/>
</dbReference>
<dbReference type="GO" id="GO:0043066">
    <property type="term" value="P:negative regulation of apoptotic process"/>
    <property type="evidence" value="ECO:0007669"/>
    <property type="project" value="TreeGrafter"/>
</dbReference>
<dbReference type="GO" id="GO:0031265">
    <property type="term" value="C:CD95 death-inducing signaling complex"/>
    <property type="evidence" value="ECO:0007669"/>
    <property type="project" value="TreeGrafter"/>
</dbReference>
<dbReference type="PANTHER" id="PTHR46874">
    <property type="entry name" value="TUMOR NECROSIS FACTOR RECEPTOR SUPERFAMILY MEMBER 6"/>
    <property type="match status" value="1"/>
</dbReference>
<dbReference type="SUPFAM" id="SSF57586">
    <property type="entry name" value="TNF receptor-like"/>
    <property type="match status" value="1"/>
</dbReference>
<dbReference type="PANTHER" id="PTHR46874:SF1">
    <property type="entry name" value="TUMOR NECROSIS FACTOR RECEPTOR SUPERFAMILY MEMBER 6"/>
    <property type="match status" value="1"/>
</dbReference>
<dbReference type="InterPro" id="IPR000488">
    <property type="entry name" value="Death_dom"/>
</dbReference>
<dbReference type="GO" id="GO:0032872">
    <property type="term" value="P:regulation of stress-activated MAPK cascade"/>
    <property type="evidence" value="ECO:0007669"/>
    <property type="project" value="TreeGrafter"/>
</dbReference>
<dbReference type="SUPFAM" id="SSF47986">
    <property type="entry name" value="DEATH domain"/>
    <property type="match status" value="1"/>
</dbReference>
<dbReference type="GO" id="GO:0097192">
    <property type="term" value="P:extrinsic apoptotic signaling pathway in absence of ligand"/>
    <property type="evidence" value="ECO:0007669"/>
    <property type="project" value="TreeGrafter"/>
</dbReference>
<keyword evidence="3" id="KW-1185">Reference proteome</keyword>
<evidence type="ECO:0000313" key="3">
    <source>
        <dbReference type="Proteomes" id="UP000324091"/>
    </source>
</evidence>
<dbReference type="GO" id="GO:0009897">
    <property type="term" value="C:external side of plasma membrane"/>
    <property type="evidence" value="ECO:0007669"/>
    <property type="project" value="TreeGrafter"/>
</dbReference>
<dbReference type="Gene3D" id="2.10.50.10">
    <property type="entry name" value="Tumor Necrosis Factor Receptor, subunit A, domain 2"/>
    <property type="match status" value="1"/>
</dbReference>
<accession>A0A5C6PFM9</accession>
<dbReference type="PROSITE" id="PS50017">
    <property type="entry name" value="DEATH_DOMAIN"/>
    <property type="match status" value="1"/>
</dbReference>